<feature type="chain" id="PRO_5042173570" description="Secreted protein" evidence="1">
    <location>
        <begin position="29"/>
        <end position="88"/>
    </location>
</feature>
<dbReference type="EMBL" id="JARJCN010000107">
    <property type="protein sequence ID" value="KAJ7074954.1"/>
    <property type="molecule type" value="Genomic_DNA"/>
</dbReference>
<name>A0AAD6TR53_9AGAR</name>
<evidence type="ECO:0000313" key="3">
    <source>
        <dbReference type="Proteomes" id="UP001222325"/>
    </source>
</evidence>
<reference evidence="2" key="1">
    <citation type="submission" date="2023-03" db="EMBL/GenBank/DDBJ databases">
        <title>Massive genome expansion in bonnet fungi (Mycena s.s.) driven by repeated elements and novel gene families across ecological guilds.</title>
        <authorList>
            <consortium name="Lawrence Berkeley National Laboratory"/>
            <person name="Harder C.B."/>
            <person name="Miyauchi S."/>
            <person name="Viragh M."/>
            <person name="Kuo A."/>
            <person name="Thoen E."/>
            <person name="Andreopoulos B."/>
            <person name="Lu D."/>
            <person name="Skrede I."/>
            <person name="Drula E."/>
            <person name="Henrissat B."/>
            <person name="Morin E."/>
            <person name="Kohler A."/>
            <person name="Barry K."/>
            <person name="LaButti K."/>
            <person name="Morin E."/>
            <person name="Salamov A."/>
            <person name="Lipzen A."/>
            <person name="Mereny Z."/>
            <person name="Hegedus B."/>
            <person name="Baldrian P."/>
            <person name="Stursova M."/>
            <person name="Weitz H."/>
            <person name="Taylor A."/>
            <person name="Grigoriev I.V."/>
            <person name="Nagy L.G."/>
            <person name="Martin F."/>
            <person name="Kauserud H."/>
        </authorList>
    </citation>
    <scope>NUCLEOTIDE SEQUENCE</scope>
    <source>
        <strain evidence="2">CBHHK173m</strain>
    </source>
</reference>
<dbReference type="Proteomes" id="UP001222325">
    <property type="component" value="Unassembled WGS sequence"/>
</dbReference>
<comment type="caution">
    <text evidence="2">The sequence shown here is derived from an EMBL/GenBank/DDBJ whole genome shotgun (WGS) entry which is preliminary data.</text>
</comment>
<sequence>MAVITSRRFALWIALSYLSLPLWNPVRPWSVLCSVTGPGSGSNPIPYHSICPYAELNVSFSGALGRNGRACGCCFCRRLLRLRRVFNV</sequence>
<feature type="signal peptide" evidence="1">
    <location>
        <begin position="1"/>
        <end position="28"/>
    </location>
</feature>
<gene>
    <name evidence="2" type="ORF">B0H15DRAFT_868318</name>
</gene>
<keyword evidence="1" id="KW-0732">Signal</keyword>
<keyword evidence="3" id="KW-1185">Reference proteome</keyword>
<accession>A0AAD6TR53</accession>
<proteinExistence type="predicted"/>
<dbReference type="AlphaFoldDB" id="A0AAD6TR53"/>
<evidence type="ECO:0008006" key="4">
    <source>
        <dbReference type="Google" id="ProtNLM"/>
    </source>
</evidence>
<protein>
    <recommendedName>
        <fullName evidence="4">Secreted protein</fullName>
    </recommendedName>
</protein>
<organism evidence="2 3">
    <name type="scientific">Mycena belliarum</name>
    <dbReference type="NCBI Taxonomy" id="1033014"/>
    <lineage>
        <taxon>Eukaryota</taxon>
        <taxon>Fungi</taxon>
        <taxon>Dikarya</taxon>
        <taxon>Basidiomycota</taxon>
        <taxon>Agaricomycotina</taxon>
        <taxon>Agaricomycetes</taxon>
        <taxon>Agaricomycetidae</taxon>
        <taxon>Agaricales</taxon>
        <taxon>Marasmiineae</taxon>
        <taxon>Mycenaceae</taxon>
        <taxon>Mycena</taxon>
    </lineage>
</organism>
<evidence type="ECO:0000256" key="1">
    <source>
        <dbReference type="SAM" id="SignalP"/>
    </source>
</evidence>
<evidence type="ECO:0000313" key="2">
    <source>
        <dbReference type="EMBL" id="KAJ7074954.1"/>
    </source>
</evidence>